<organism evidence="1 2">
    <name type="scientific">Salipaludibacillus neizhouensis</name>
    <dbReference type="NCBI Taxonomy" id="885475"/>
    <lineage>
        <taxon>Bacteria</taxon>
        <taxon>Bacillati</taxon>
        <taxon>Bacillota</taxon>
        <taxon>Bacilli</taxon>
        <taxon>Bacillales</taxon>
        <taxon>Bacillaceae</taxon>
    </lineage>
</organism>
<accession>A0A3A9K6L7</accession>
<comment type="caution">
    <text evidence="1">The sequence shown here is derived from an EMBL/GenBank/DDBJ whole genome shotgun (WGS) entry which is preliminary data.</text>
</comment>
<dbReference type="EMBL" id="PDOE01000019">
    <property type="protein sequence ID" value="RKL65283.1"/>
    <property type="molecule type" value="Genomic_DNA"/>
</dbReference>
<name>A0A3A9K6L7_9BACI</name>
<sequence length="59" mass="6922">MDSVGAYNEKYVELDHRGFTLDYEEELFTIYDADEYIITKLGDFNEEMNKMCELVDVGV</sequence>
<dbReference type="OrthoDB" id="9798761at2"/>
<dbReference type="AlphaFoldDB" id="A0A3A9K6L7"/>
<dbReference type="RefSeq" id="WP_110935690.1">
    <property type="nucleotide sequence ID" value="NZ_KZ614146.1"/>
</dbReference>
<reference evidence="1 2" key="1">
    <citation type="submission" date="2017-10" db="EMBL/GenBank/DDBJ databases">
        <title>Bacillus sp. nov., a halophilic bacterium isolated from a Keqin Lake.</title>
        <authorList>
            <person name="Wang H."/>
        </authorList>
    </citation>
    <scope>NUCLEOTIDE SEQUENCE [LARGE SCALE GENOMIC DNA]</scope>
    <source>
        <strain evidence="1 2">KCTC 13187</strain>
    </source>
</reference>
<dbReference type="Proteomes" id="UP000281498">
    <property type="component" value="Unassembled WGS sequence"/>
</dbReference>
<protein>
    <submittedName>
        <fullName evidence="1">Uncharacterized protein</fullName>
    </submittedName>
</protein>
<evidence type="ECO:0000313" key="2">
    <source>
        <dbReference type="Proteomes" id="UP000281498"/>
    </source>
</evidence>
<keyword evidence="2" id="KW-1185">Reference proteome</keyword>
<gene>
    <name evidence="1" type="ORF">CR203_21675</name>
</gene>
<evidence type="ECO:0000313" key="1">
    <source>
        <dbReference type="EMBL" id="RKL65283.1"/>
    </source>
</evidence>
<proteinExistence type="predicted"/>